<keyword evidence="3" id="KW-0812">Transmembrane</keyword>
<dbReference type="InterPro" id="IPR005702">
    <property type="entry name" value="Wzc-like_C"/>
</dbReference>
<keyword evidence="3" id="KW-0472">Membrane</keyword>
<keyword evidence="4" id="KW-0418">Kinase</keyword>
<keyword evidence="5" id="KW-1185">Reference proteome</keyword>
<dbReference type="InterPro" id="IPR050445">
    <property type="entry name" value="Bact_polysacc_biosynth/exp"/>
</dbReference>
<dbReference type="CDD" id="cd05387">
    <property type="entry name" value="BY-kinase"/>
    <property type="match status" value="1"/>
</dbReference>
<dbReference type="AlphaFoldDB" id="A0A4Q2L283"/>
<dbReference type="GO" id="GO:0005524">
    <property type="term" value="F:ATP binding"/>
    <property type="evidence" value="ECO:0007669"/>
    <property type="project" value="UniProtKB-KW"/>
</dbReference>
<comment type="caution">
    <text evidence="4">The sequence shown here is derived from an EMBL/GenBank/DDBJ whole genome shotgun (WGS) entry which is preliminary data.</text>
</comment>
<proteinExistence type="predicted"/>
<feature type="transmembrane region" description="Helical" evidence="3">
    <location>
        <begin position="176"/>
        <end position="197"/>
    </location>
</feature>
<name>A0A4Q2L283_9MICO</name>
<dbReference type="EMBL" id="SDPN01000006">
    <property type="protein sequence ID" value="RXZ72208.1"/>
    <property type="molecule type" value="Genomic_DNA"/>
</dbReference>
<keyword evidence="1" id="KW-0547">Nucleotide-binding</keyword>
<dbReference type="InterPro" id="IPR027417">
    <property type="entry name" value="P-loop_NTPase"/>
</dbReference>
<keyword evidence="2" id="KW-0067">ATP-binding</keyword>
<dbReference type="NCBIfam" id="TIGR01007">
    <property type="entry name" value="eps_fam"/>
    <property type="match status" value="1"/>
</dbReference>
<dbReference type="PANTHER" id="PTHR32309:SF13">
    <property type="entry name" value="FERRIC ENTEROBACTIN TRANSPORT PROTEIN FEPE"/>
    <property type="match status" value="1"/>
</dbReference>
<dbReference type="RefSeq" id="WP_129519761.1">
    <property type="nucleotide sequence ID" value="NZ_SDPN01000006.1"/>
</dbReference>
<evidence type="ECO:0000256" key="1">
    <source>
        <dbReference type="ARBA" id="ARBA00022741"/>
    </source>
</evidence>
<feature type="transmembrane region" description="Helical" evidence="3">
    <location>
        <begin position="12"/>
        <end position="37"/>
    </location>
</feature>
<evidence type="ECO:0000313" key="4">
    <source>
        <dbReference type="EMBL" id="RXZ72208.1"/>
    </source>
</evidence>
<accession>A0A4Q2L283</accession>
<dbReference type="Proteomes" id="UP000293865">
    <property type="component" value="Unassembled WGS sequence"/>
</dbReference>
<dbReference type="SUPFAM" id="SSF52540">
    <property type="entry name" value="P-loop containing nucleoside triphosphate hydrolases"/>
    <property type="match status" value="1"/>
</dbReference>
<gene>
    <name evidence="4" type="ORF">ESP51_04810</name>
</gene>
<evidence type="ECO:0000256" key="2">
    <source>
        <dbReference type="ARBA" id="ARBA00022840"/>
    </source>
</evidence>
<dbReference type="OrthoDB" id="9812433at2"/>
<keyword evidence="4" id="KW-0808">Transferase</keyword>
<organism evidence="4 5">
    <name type="scientific">Agromyces albus</name>
    <dbReference type="NCBI Taxonomy" id="205332"/>
    <lineage>
        <taxon>Bacteria</taxon>
        <taxon>Bacillati</taxon>
        <taxon>Actinomycetota</taxon>
        <taxon>Actinomycetes</taxon>
        <taxon>Micrococcales</taxon>
        <taxon>Microbacteriaceae</taxon>
        <taxon>Agromyces</taxon>
    </lineage>
</organism>
<dbReference type="EC" id="2.7.10.2" evidence="4"/>
<keyword evidence="3" id="KW-1133">Transmembrane helix</keyword>
<reference evidence="4 5" key="1">
    <citation type="submission" date="2019-01" db="EMBL/GenBank/DDBJ databases">
        <title>Agromyces.</title>
        <authorList>
            <person name="Li J."/>
        </authorList>
    </citation>
    <scope>NUCLEOTIDE SEQUENCE [LARGE SCALE GENOMIC DNA]</scope>
    <source>
        <strain evidence="4 5">DSM 15934</strain>
    </source>
</reference>
<evidence type="ECO:0000313" key="5">
    <source>
        <dbReference type="Proteomes" id="UP000293865"/>
    </source>
</evidence>
<dbReference type="PANTHER" id="PTHR32309">
    <property type="entry name" value="TYROSINE-PROTEIN KINASE"/>
    <property type="match status" value="1"/>
</dbReference>
<dbReference type="Gene3D" id="3.40.50.300">
    <property type="entry name" value="P-loop containing nucleotide triphosphate hydrolases"/>
    <property type="match status" value="1"/>
</dbReference>
<dbReference type="GO" id="GO:0004715">
    <property type="term" value="F:non-membrane spanning protein tyrosine kinase activity"/>
    <property type="evidence" value="ECO:0007669"/>
    <property type="project" value="UniProtKB-EC"/>
</dbReference>
<sequence length="467" mass="49674">MRLALRGVIAVLGRGWPVLVMFTGLGLLGGLSTALLATPRFEATARVFITATEADTPLDSLALTIYARQRLQSYAEVVSSPAVLRPVALELDLDASVEELASSVTATPVPDSLLIEIVAASRFNTEAPAIASAVARELVQVIELQLESEMTAEGSALRVTVVENPDVPMAAAYPHLIPSVSVGSVVGFIMGLGVMLLRHSFDARVRGLRDVQIVTSLRVIGTISRDRKADLMTIALDDDDSRIAKQFRSLRTNLQFFGFEARNRSVLVVGARADQGTTTAAVNLALSIAQLGRRVLLIDAQMRSPEILDLLGMPQAPGLTEVLIGDASYHDAVQSWDEVPELFVMTAGRIPPNSRDVLGSSRMRAVIDALCDRFDDVVIDGGSASASADATALASVVGSTVLVARAGHLRRAHLTAAIDALEPTGTLVGILVNDQPSVGVDAMEEIGGSIADSMRTKRRSRRERVSV</sequence>
<evidence type="ECO:0000256" key="3">
    <source>
        <dbReference type="SAM" id="Phobius"/>
    </source>
</evidence>
<dbReference type="GO" id="GO:0005886">
    <property type="term" value="C:plasma membrane"/>
    <property type="evidence" value="ECO:0007669"/>
    <property type="project" value="TreeGrafter"/>
</dbReference>
<protein>
    <submittedName>
        <fullName evidence="4">Polysaccharide biosynthesis tyrosine autokinase</fullName>
        <ecNumber evidence="4">2.7.10.2</ecNumber>
    </submittedName>
</protein>